<dbReference type="SUPFAM" id="SSF53383">
    <property type="entry name" value="PLP-dependent transferases"/>
    <property type="match status" value="1"/>
</dbReference>
<dbReference type="AlphaFoldDB" id="B6ENL1"/>
<evidence type="ECO:0000259" key="7">
    <source>
        <dbReference type="Pfam" id="PF00266"/>
    </source>
</evidence>
<gene>
    <name evidence="8" type="ordered locus">VSAL_I1817</name>
</gene>
<dbReference type="Gene3D" id="3.90.1150.10">
    <property type="entry name" value="Aspartate Aminotransferase, domain 1"/>
    <property type="match status" value="1"/>
</dbReference>
<keyword evidence="3" id="KW-0808">Transferase</keyword>
<dbReference type="GO" id="GO:0008483">
    <property type="term" value="F:transaminase activity"/>
    <property type="evidence" value="ECO:0007669"/>
    <property type="project" value="UniProtKB-KW"/>
</dbReference>
<evidence type="ECO:0000313" key="8">
    <source>
        <dbReference type="EMBL" id="CAQ79502.1"/>
    </source>
</evidence>
<dbReference type="InterPro" id="IPR000192">
    <property type="entry name" value="Aminotrans_V_dom"/>
</dbReference>
<feature type="domain" description="Aminotransferase class V" evidence="7">
    <location>
        <begin position="60"/>
        <end position="349"/>
    </location>
</feature>
<feature type="binding site" evidence="5">
    <location>
        <position position="344"/>
    </location>
    <ligand>
        <name>substrate</name>
    </ligand>
</feature>
<sequence length="406" mass="45014">MSLSGDIALNKYLLLTPGPVNVANNVRMAIAKEDICHREVDFDLLLAGIEQKLLNVFEIKAVDDYRAVVITGSGTAANEAMLSSVVGDKKILVLSNGEFGDRLHEISKIHNQNTSVLEFPWGQSLDINIISDYLEHNSIDVIAMVHHETSSGILNSLEQIGTLAKIHNAKFIVDCVSSAGAEAIDVKRNNIDFFSSSSSKALGSYPGLSFVIGKTTEFEKLKNYPIKTAYLNLYKFYTFLKTVSQTPNTPAVPLFFALDQALSNILEQGVANRYADLRSKANFLRSGMQKLGFNFLLHERDMCSILTSVYVPADIDVDVLRQKLRDKSIIIYEGKGCFKHKVFQVGNIGEISFEDIQFFLDIQKEILQSSNILESHKLISLPKIRPLINKTKSILTPSPLVAVSIV</sequence>
<comment type="cofactor">
    <cofactor evidence="1 6">
        <name>pyridoxal 5'-phosphate</name>
        <dbReference type="ChEBI" id="CHEBI:597326"/>
    </cofactor>
</comment>
<dbReference type="HOGENOM" id="CLU_027686_3_1_6"/>
<dbReference type="Gene3D" id="3.40.640.10">
    <property type="entry name" value="Type I PLP-dependent aspartate aminotransferase-like (Major domain)"/>
    <property type="match status" value="1"/>
</dbReference>
<dbReference type="InterPro" id="IPR015421">
    <property type="entry name" value="PyrdxlP-dep_Trfase_major"/>
</dbReference>
<evidence type="ECO:0000256" key="2">
    <source>
        <dbReference type="ARBA" id="ARBA00022576"/>
    </source>
</evidence>
<dbReference type="InterPro" id="IPR015422">
    <property type="entry name" value="PyrdxlP-dep_Trfase_small"/>
</dbReference>
<feature type="modified residue" description="N6-(pyridoxal phosphate)lysine" evidence="6">
    <location>
        <position position="200"/>
    </location>
</feature>
<dbReference type="EMBL" id="FM178379">
    <property type="protein sequence ID" value="CAQ79502.1"/>
    <property type="molecule type" value="Genomic_DNA"/>
</dbReference>
<dbReference type="InterPro" id="IPR015424">
    <property type="entry name" value="PyrdxlP-dep_Trfase"/>
</dbReference>
<evidence type="ECO:0000256" key="1">
    <source>
        <dbReference type="ARBA" id="ARBA00001933"/>
    </source>
</evidence>
<dbReference type="eggNOG" id="COG0075">
    <property type="taxonomic scope" value="Bacteria"/>
</dbReference>
<protein>
    <submittedName>
        <fullName evidence="8">Aminotransferase</fullName>
    </submittedName>
</protein>
<evidence type="ECO:0000256" key="5">
    <source>
        <dbReference type="PIRSR" id="PIRSR000524-1"/>
    </source>
</evidence>
<keyword evidence="4 6" id="KW-0663">Pyridoxal phosphate</keyword>
<evidence type="ECO:0000256" key="3">
    <source>
        <dbReference type="ARBA" id="ARBA00022679"/>
    </source>
</evidence>
<dbReference type="PANTHER" id="PTHR42778">
    <property type="entry name" value="2-AMINOETHYLPHOSPHONATE--PYRUVATE TRANSAMINASE"/>
    <property type="match status" value="1"/>
</dbReference>
<dbReference type="KEGG" id="vsa:VSAL_I1817"/>
<reference evidence="8 9" key="1">
    <citation type="journal article" date="2008" name="BMC Genomics">
        <title>The genome sequence of the fish pathogen Aliivibrio salmonicida strain LFI1238 shows extensive evidence of gene decay.</title>
        <authorList>
            <person name="Hjerde E."/>
            <person name="Lorentzen M.S."/>
            <person name="Holden M.T."/>
            <person name="Seeger K."/>
            <person name="Paulsen S."/>
            <person name="Bason N."/>
            <person name="Churcher C."/>
            <person name="Harris D."/>
            <person name="Norbertczak H."/>
            <person name="Quail M.A."/>
            <person name="Sanders S."/>
            <person name="Thurston S."/>
            <person name="Parkhill J."/>
            <person name="Willassen N.P."/>
            <person name="Thomson N.R."/>
        </authorList>
    </citation>
    <scope>NUCLEOTIDE SEQUENCE [LARGE SCALE GENOMIC DNA]</scope>
    <source>
        <strain evidence="8 9">LFI1238</strain>
    </source>
</reference>
<proteinExistence type="predicted"/>
<dbReference type="Pfam" id="PF00266">
    <property type="entry name" value="Aminotran_5"/>
    <property type="match status" value="1"/>
</dbReference>
<name>B6ENL1_ALISL</name>
<evidence type="ECO:0000313" key="9">
    <source>
        <dbReference type="Proteomes" id="UP000001730"/>
    </source>
</evidence>
<organism evidence="8 9">
    <name type="scientific">Aliivibrio salmonicida (strain LFI1238)</name>
    <name type="common">Vibrio salmonicida (strain LFI1238)</name>
    <dbReference type="NCBI Taxonomy" id="316275"/>
    <lineage>
        <taxon>Bacteria</taxon>
        <taxon>Pseudomonadati</taxon>
        <taxon>Pseudomonadota</taxon>
        <taxon>Gammaproteobacteria</taxon>
        <taxon>Vibrionales</taxon>
        <taxon>Vibrionaceae</taxon>
        <taxon>Aliivibrio</taxon>
    </lineage>
</organism>
<evidence type="ECO:0000256" key="4">
    <source>
        <dbReference type="ARBA" id="ARBA00022898"/>
    </source>
</evidence>
<dbReference type="PIRSF" id="PIRSF000524">
    <property type="entry name" value="SPT"/>
    <property type="match status" value="1"/>
</dbReference>
<keyword evidence="9" id="KW-1185">Reference proteome</keyword>
<dbReference type="PANTHER" id="PTHR42778:SF1">
    <property type="entry name" value="2-AMINOETHYLPHOSPHONATE--PYRUVATE TRANSAMINASE"/>
    <property type="match status" value="1"/>
</dbReference>
<dbReference type="InterPro" id="IPR024169">
    <property type="entry name" value="SP_NH2Trfase/AEP_transaminase"/>
</dbReference>
<keyword evidence="2 8" id="KW-0032">Aminotransferase</keyword>
<accession>B6ENL1</accession>
<evidence type="ECO:0000256" key="6">
    <source>
        <dbReference type="PIRSR" id="PIRSR000524-50"/>
    </source>
</evidence>
<dbReference type="Proteomes" id="UP000001730">
    <property type="component" value="Chromosome 1"/>
</dbReference>